<comment type="caution">
    <text evidence="3">The sequence shown here is derived from an EMBL/GenBank/DDBJ whole genome shotgun (WGS) entry which is preliminary data.</text>
</comment>
<feature type="compositionally biased region" description="Low complexity" evidence="1">
    <location>
        <begin position="117"/>
        <end position="129"/>
    </location>
</feature>
<reference evidence="3 4" key="1">
    <citation type="submission" date="2023-05" db="EMBL/GenBank/DDBJ databases">
        <title>Streptantibioticus silvisoli sp. nov., acidotolerant actinomycetes 1 from pine litter.</title>
        <authorList>
            <person name="Swiecimska M."/>
            <person name="Golinska P."/>
            <person name="Sangal V."/>
            <person name="Wachnowicz B."/>
            <person name="Goodfellow M."/>
        </authorList>
    </citation>
    <scope>NUCLEOTIDE SEQUENCE</scope>
    <source>
        <strain evidence="3">SL13</strain>
        <strain evidence="2 4">SL54</strain>
    </source>
</reference>
<gene>
    <name evidence="2" type="ORF">POF43_012805</name>
    <name evidence="3" type="ORF">POF50_013000</name>
</gene>
<evidence type="ECO:0000313" key="3">
    <source>
        <dbReference type="EMBL" id="MDI5970249.1"/>
    </source>
</evidence>
<dbReference type="AlphaFoldDB" id="A0AA90H3V8"/>
<evidence type="ECO:0000313" key="4">
    <source>
        <dbReference type="Proteomes" id="UP001156398"/>
    </source>
</evidence>
<organism evidence="3">
    <name type="scientific">Streptantibioticus silvisoli</name>
    <dbReference type="NCBI Taxonomy" id="2705255"/>
    <lineage>
        <taxon>Bacteria</taxon>
        <taxon>Bacillati</taxon>
        <taxon>Actinomycetota</taxon>
        <taxon>Actinomycetes</taxon>
        <taxon>Kitasatosporales</taxon>
        <taxon>Streptomycetaceae</taxon>
        <taxon>Streptantibioticus</taxon>
    </lineage>
</organism>
<name>A0AA90H3V8_9ACTN</name>
<evidence type="ECO:0000256" key="1">
    <source>
        <dbReference type="SAM" id="MobiDB-lite"/>
    </source>
</evidence>
<keyword evidence="4" id="KW-1185">Reference proteome</keyword>
<sequence>MLSGGRDRRAARAPFVLLVVALLATGLISLLLLNASVNQGAFQLSKYKKQTQQYTDEEQALQQDVDRDSAPGELASKAHRLGMVPGGNPAFLRPNGTVRGVPGEAPAPPPPPPAAAPAPSLAPGSTALPTIDPSTQARTSGAGASPTTGR</sequence>
<protein>
    <recommendedName>
        <fullName evidence="5">Cell division protein FtsL</fullName>
    </recommendedName>
</protein>
<dbReference type="Proteomes" id="UP001156398">
    <property type="component" value="Unassembled WGS sequence"/>
</dbReference>
<accession>A0AA90H3V8</accession>
<feature type="region of interest" description="Disordered" evidence="1">
    <location>
        <begin position="50"/>
        <end position="150"/>
    </location>
</feature>
<feature type="compositionally biased region" description="Pro residues" evidence="1">
    <location>
        <begin position="105"/>
        <end position="116"/>
    </location>
</feature>
<evidence type="ECO:0000313" key="2">
    <source>
        <dbReference type="EMBL" id="MDI5963583.1"/>
    </source>
</evidence>
<dbReference type="EMBL" id="JAAGKO020000015">
    <property type="protein sequence ID" value="MDI5963583.1"/>
    <property type="molecule type" value="Genomic_DNA"/>
</dbReference>
<proteinExistence type="predicted"/>
<dbReference type="EMBL" id="JABXJJ020000014">
    <property type="protein sequence ID" value="MDI5970249.1"/>
    <property type="molecule type" value="Genomic_DNA"/>
</dbReference>
<evidence type="ECO:0008006" key="5">
    <source>
        <dbReference type="Google" id="ProtNLM"/>
    </source>
</evidence>